<accession>A0A1I0YPM8</accession>
<dbReference type="AlphaFoldDB" id="A0A1I0YPM8"/>
<reference evidence="1 2" key="1">
    <citation type="submission" date="2016-10" db="EMBL/GenBank/DDBJ databases">
        <authorList>
            <person name="de Groot N.N."/>
        </authorList>
    </citation>
    <scope>NUCLEOTIDE SEQUENCE [LARGE SCALE GENOMIC DNA]</scope>
    <source>
        <strain evidence="1 2">DSM 5522</strain>
    </source>
</reference>
<organism evidence="1 2">
    <name type="scientific">Acetitomaculum ruminis DSM 5522</name>
    <dbReference type="NCBI Taxonomy" id="1120918"/>
    <lineage>
        <taxon>Bacteria</taxon>
        <taxon>Bacillati</taxon>
        <taxon>Bacillota</taxon>
        <taxon>Clostridia</taxon>
        <taxon>Lachnospirales</taxon>
        <taxon>Lachnospiraceae</taxon>
        <taxon>Acetitomaculum</taxon>
    </lineage>
</organism>
<dbReference type="Proteomes" id="UP000198838">
    <property type="component" value="Unassembled WGS sequence"/>
</dbReference>
<keyword evidence="2" id="KW-1185">Reference proteome</keyword>
<evidence type="ECO:0000313" key="1">
    <source>
        <dbReference type="EMBL" id="SFB15339.1"/>
    </source>
</evidence>
<evidence type="ECO:0000313" key="2">
    <source>
        <dbReference type="Proteomes" id="UP000198838"/>
    </source>
</evidence>
<dbReference type="RefSeq" id="WP_092872599.1">
    <property type="nucleotide sequence ID" value="NZ_FOJY01000011.1"/>
</dbReference>
<protein>
    <submittedName>
        <fullName evidence="1">Uncharacterized protein</fullName>
    </submittedName>
</protein>
<dbReference type="EMBL" id="FOJY01000011">
    <property type="protein sequence ID" value="SFB15339.1"/>
    <property type="molecule type" value="Genomic_DNA"/>
</dbReference>
<sequence length="74" mass="8664">MILAEAQTVVVGLINEIRLYMLENNTDVLIGNEHKARYKDVIQIRLDGKALKEKQPDIYKAFTTCTKYKRFKFD</sequence>
<proteinExistence type="predicted"/>
<gene>
    <name evidence="1" type="ORF">SAMN05216249_1112</name>
</gene>
<dbReference type="OrthoDB" id="46225at2"/>
<name>A0A1I0YPM8_9FIRM</name>